<feature type="compositionally biased region" description="Polar residues" evidence="1">
    <location>
        <begin position="263"/>
        <end position="276"/>
    </location>
</feature>
<evidence type="ECO:0000256" key="1">
    <source>
        <dbReference type="SAM" id="MobiDB-lite"/>
    </source>
</evidence>
<keyword evidence="2" id="KW-0732">Signal</keyword>
<feature type="compositionally biased region" description="Low complexity" evidence="1">
    <location>
        <begin position="171"/>
        <end position="180"/>
    </location>
</feature>
<keyword evidence="4" id="KW-1185">Reference proteome</keyword>
<dbReference type="EnsemblMetazoa" id="GAUT006908-RA">
    <property type="protein sequence ID" value="GAUT006908-PA"/>
    <property type="gene ID" value="GAUT006908"/>
</dbReference>
<feature type="compositionally biased region" description="Low complexity" evidence="1">
    <location>
        <begin position="277"/>
        <end position="290"/>
    </location>
</feature>
<feature type="signal peptide" evidence="2">
    <location>
        <begin position="1"/>
        <end position="21"/>
    </location>
</feature>
<feature type="region of interest" description="Disordered" evidence="1">
    <location>
        <begin position="251"/>
        <end position="394"/>
    </location>
</feature>
<feature type="region of interest" description="Disordered" evidence="1">
    <location>
        <begin position="196"/>
        <end position="217"/>
    </location>
</feature>
<evidence type="ECO:0000313" key="4">
    <source>
        <dbReference type="Proteomes" id="UP000078200"/>
    </source>
</evidence>
<proteinExistence type="predicted"/>
<feature type="compositionally biased region" description="Polar residues" evidence="1">
    <location>
        <begin position="334"/>
        <end position="344"/>
    </location>
</feature>
<feature type="region of interest" description="Disordered" evidence="1">
    <location>
        <begin position="120"/>
        <end position="180"/>
    </location>
</feature>
<dbReference type="Proteomes" id="UP000078200">
    <property type="component" value="Unassembled WGS sequence"/>
</dbReference>
<evidence type="ECO:0000313" key="3">
    <source>
        <dbReference type="EnsemblMetazoa" id="GAUT006908-PA"/>
    </source>
</evidence>
<protein>
    <submittedName>
        <fullName evidence="3">Uncharacterized protein</fullName>
    </submittedName>
</protein>
<name>A0A1A9UJI7_GLOAU</name>
<organism evidence="3 4">
    <name type="scientific">Glossina austeni</name>
    <name type="common">Savannah tsetse fly</name>
    <dbReference type="NCBI Taxonomy" id="7395"/>
    <lineage>
        <taxon>Eukaryota</taxon>
        <taxon>Metazoa</taxon>
        <taxon>Ecdysozoa</taxon>
        <taxon>Arthropoda</taxon>
        <taxon>Hexapoda</taxon>
        <taxon>Insecta</taxon>
        <taxon>Pterygota</taxon>
        <taxon>Neoptera</taxon>
        <taxon>Endopterygota</taxon>
        <taxon>Diptera</taxon>
        <taxon>Brachycera</taxon>
        <taxon>Muscomorpha</taxon>
        <taxon>Hippoboscoidea</taxon>
        <taxon>Glossinidae</taxon>
        <taxon>Glossina</taxon>
    </lineage>
</organism>
<feature type="compositionally biased region" description="Polar residues" evidence="1">
    <location>
        <begin position="152"/>
        <end position="170"/>
    </location>
</feature>
<reference evidence="3" key="1">
    <citation type="submission" date="2020-05" db="UniProtKB">
        <authorList>
            <consortium name="EnsemblMetazoa"/>
        </authorList>
    </citation>
    <scope>IDENTIFICATION</scope>
    <source>
        <strain evidence="3">TTRI</strain>
    </source>
</reference>
<feature type="compositionally biased region" description="Basic and acidic residues" evidence="1">
    <location>
        <begin position="379"/>
        <end position="388"/>
    </location>
</feature>
<feature type="region of interest" description="Disordered" evidence="1">
    <location>
        <begin position="71"/>
        <end position="93"/>
    </location>
</feature>
<dbReference type="VEuPathDB" id="VectorBase:GAUT006908"/>
<feature type="compositionally biased region" description="Low complexity" evidence="1">
    <location>
        <begin position="303"/>
        <end position="321"/>
    </location>
</feature>
<sequence>MAMRLLRNVSGILFLIVVSEAGLYLRQARNAQELLIPVAIITDSADPLDAQQNFVTVNEIIPEELAKFDQEKSKIEHHARPTTENDKEITRKEEQTSIANLELNENKAVSLKQLSASSENVLNAEREAESTQTAETVEPHKLLPENEENSDQTDSSKNTVTDSEAQGNLRQGTQAPPTQTTQANIVQQFIQNSPFGPFFNQLTGQNPSDASNNPVTSAPFNPLQSVVNGTTQAFQGFQQFASNFFGLNQNAEATSPRPGPIQTFVSNLIGGNNPPTQQQQQQQQQQPQQQGPLQSILSVFQGGNNNRPSGNSNAPAGAANNTTIDNREPEKQDPQITEQDNQEASADEEDNKLRDSAEVDDSFEELNKPNEVIIINDENDARAIKKTQDYPTNK</sequence>
<evidence type="ECO:0000256" key="2">
    <source>
        <dbReference type="SAM" id="SignalP"/>
    </source>
</evidence>
<feature type="chain" id="PRO_5008398617" evidence="2">
    <location>
        <begin position="22"/>
        <end position="394"/>
    </location>
</feature>
<dbReference type="STRING" id="7395.A0A1A9UJI7"/>
<dbReference type="AlphaFoldDB" id="A0A1A9UJI7"/>
<feature type="compositionally biased region" description="Polar residues" evidence="1">
    <location>
        <begin position="291"/>
        <end position="302"/>
    </location>
</feature>
<accession>A0A1A9UJI7</accession>